<dbReference type="EMBL" id="WJXA01000005">
    <property type="protein sequence ID" value="KAF7142762.1"/>
    <property type="molecule type" value="Genomic_DNA"/>
</dbReference>
<reference evidence="1" key="1">
    <citation type="submission" date="2019-11" db="EMBL/GenBank/DDBJ databases">
        <authorList>
            <person name="Liu Y."/>
            <person name="Hou J."/>
            <person name="Li T.-Q."/>
            <person name="Guan C.-H."/>
            <person name="Wu X."/>
            <person name="Wu H.-Z."/>
            <person name="Ling F."/>
            <person name="Zhang R."/>
            <person name="Shi X.-G."/>
            <person name="Ren J.-P."/>
            <person name="Chen E.-F."/>
            <person name="Sun J.-M."/>
        </authorList>
    </citation>
    <scope>NUCLEOTIDE SEQUENCE</scope>
    <source>
        <strain evidence="1">Adult_tree_wgs_1</strain>
        <tissue evidence="1">Leaves</tissue>
    </source>
</reference>
<evidence type="ECO:0000313" key="2">
    <source>
        <dbReference type="Proteomes" id="UP000626092"/>
    </source>
</evidence>
<comment type="caution">
    <text evidence="1">The sequence shown here is derived from an EMBL/GenBank/DDBJ whole genome shotgun (WGS) entry which is preliminary data.</text>
</comment>
<protein>
    <submittedName>
        <fullName evidence="1">Uncharacterized protein</fullName>
    </submittedName>
</protein>
<dbReference type="AlphaFoldDB" id="A0A834LKF6"/>
<keyword evidence="2" id="KW-1185">Reference proteome</keyword>
<accession>A0A834LKF6</accession>
<gene>
    <name evidence="1" type="ORF">RHSIM_Rhsim05G0137200</name>
</gene>
<dbReference type="Proteomes" id="UP000626092">
    <property type="component" value="Unassembled WGS sequence"/>
</dbReference>
<organism evidence="1 2">
    <name type="scientific">Rhododendron simsii</name>
    <name type="common">Sims's rhododendron</name>
    <dbReference type="NCBI Taxonomy" id="118357"/>
    <lineage>
        <taxon>Eukaryota</taxon>
        <taxon>Viridiplantae</taxon>
        <taxon>Streptophyta</taxon>
        <taxon>Embryophyta</taxon>
        <taxon>Tracheophyta</taxon>
        <taxon>Spermatophyta</taxon>
        <taxon>Magnoliopsida</taxon>
        <taxon>eudicotyledons</taxon>
        <taxon>Gunneridae</taxon>
        <taxon>Pentapetalae</taxon>
        <taxon>asterids</taxon>
        <taxon>Ericales</taxon>
        <taxon>Ericaceae</taxon>
        <taxon>Ericoideae</taxon>
        <taxon>Rhodoreae</taxon>
        <taxon>Rhododendron</taxon>
    </lineage>
</organism>
<proteinExistence type="predicted"/>
<sequence>MDGDIGGKVPCSSLVVDSVLLIGMVDEKFEHRYSKGCVMGLLTSGAKHVPTVLGLADGEFCDGVWQGYANYCLRLSPTDKADVCTGNPLPGIKGCERIEAALPFLAQFFQLGPLVDSLADLFPGGVSRKSDGVGLDVKEAFKTYVEDGAQMTASSASARATATDAERILVQIL</sequence>
<evidence type="ECO:0000313" key="1">
    <source>
        <dbReference type="EMBL" id="KAF7142762.1"/>
    </source>
</evidence>
<name>A0A834LKF6_RHOSS</name>